<accession>A0A6I4YBV8</accession>
<dbReference type="PROSITE" id="PS51257">
    <property type="entry name" value="PROKAR_LIPOPROTEIN"/>
    <property type="match status" value="1"/>
</dbReference>
<dbReference type="GO" id="GO:0016787">
    <property type="term" value="F:hydrolase activity"/>
    <property type="evidence" value="ECO:0007669"/>
    <property type="project" value="UniProtKB-KW"/>
</dbReference>
<reference evidence="4 5" key="1">
    <citation type="submission" date="2019-11" db="EMBL/GenBank/DDBJ databases">
        <title>Genome sequence of Deinococcus xianganensis Y35, AI-2 producing algicidal bacterium, isolated from lake water.</title>
        <authorList>
            <person name="Li Y."/>
        </authorList>
    </citation>
    <scope>NUCLEOTIDE SEQUENCE [LARGE SCALE GENOMIC DNA]</scope>
    <source>
        <strain evidence="4 5">Y35</strain>
    </source>
</reference>
<organism evidence="4 5">
    <name type="scientific">Deinococcus xianganensis</name>
    <dbReference type="NCBI Taxonomy" id="1507289"/>
    <lineage>
        <taxon>Bacteria</taxon>
        <taxon>Thermotogati</taxon>
        <taxon>Deinococcota</taxon>
        <taxon>Deinococci</taxon>
        <taxon>Deinococcales</taxon>
        <taxon>Deinococcaceae</taxon>
        <taxon>Deinococcus</taxon>
    </lineage>
</organism>
<dbReference type="EMBL" id="WVHK01000005">
    <property type="protein sequence ID" value="MXV18508.1"/>
    <property type="molecule type" value="Genomic_DNA"/>
</dbReference>
<name>A0A6I4YBV8_9DEIO</name>
<dbReference type="Pfam" id="PF20434">
    <property type="entry name" value="BD-FAE"/>
    <property type="match status" value="1"/>
</dbReference>
<keyword evidence="5" id="KW-1185">Reference proteome</keyword>
<dbReference type="Gene3D" id="3.40.50.1820">
    <property type="entry name" value="alpha/beta hydrolase"/>
    <property type="match status" value="1"/>
</dbReference>
<evidence type="ECO:0000259" key="3">
    <source>
        <dbReference type="Pfam" id="PF20434"/>
    </source>
</evidence>
<dbReference type="AlphaFoldDB" id="A0A6I4YBV8"/>
<dbReference type="Proteomes" id="UP000430519">
    <property type="component" value="Unassembled WGS sequence"/>
</dbReference>
<sequence length="301" mass="32010">MTRTSPAPSRRSRVPRAALLGAGALLLMTALAACSRDGAQGTLNRVVSTAGLNVTSDVRYGPDVRNVMDVYAPQNARSAPVVLFIHGGSWESGDKDGHKFVGESLARAGYVTAVMSYRLAPANRYPSYVQDAAQALKVLREKAGALGGNPQNVFVMGHSAGGFNAVEVVDNARWLAEADVPVSAIRGVIGVAGPYSYDFRQFSSAKAFPVGATPDEVMPDRHVRADAPPHLLLVAENDDTVYPQNALNMEAALKRAGVPVTRTVLSKLNHITIIAAMARPLTFLGGTRQAVIDFIEAHRLP</sequence>
<feature type="signal peptide" evidence="2">
    <location>
        <begin position="1"/>
        <end position="32"/>
    </location>
</feature>
<dbReference type="SUPFAM" id="SSF53474">
    <property type="entry name" value="alpha/beta-Hydrolases"/>
    <property type="match status" value="1"/>
</dbReference>
<feature type="domain" description="BD-FAE-like" evidence="3">
    <location>
        <begin position="68"/>
        <end position="250"/>
    </location>
</feature>
<keyword evidence="2" id="KW-0732">Signal</keyword>
<dbReference type="PANTHER" id="PTHR48081:SF9">
    <property type="entry name" value="CARBOXYLESTERASE"/>
    <property type="match status" value="1"/>
</dbReference>
<protein>
    <submittedName>
        <fullName evidence="4">Alpha/beta hydrolase fold domain-containing protein</fullName>
    </submittedName>
</protein>
<keyword evidence="1 4" id="KW-0378">Hydrolase</keyword>
<dbReference type="InterPro" id="IPR050300">
    <property type="entry name" value="GDXG_lipolytic_enzyme"/>
</dbReference>
<dbReference type="PANTHER" id="PTHR48081">
    <property type="entry name" value="AB HYDROLASE SUPERFAMILY PROTEIN C4A8.06C"/>
    <property type="match status" value="1"/>
</dbReference>
<feature type="chain" id="PRO_5026074811" evidence="2">
    <location>
        <begin position="33"/>
        <end position="301"/>
    </location>
</feature>
<evidence type="ECO:0000256" key="1">
    <source>
        <dbReference type="ARBA" id="ARBA00022801"/>
    </source>
</evidence>
<evidence type="ECO:0000256" key="2">
    <source>
        <dbReference type="SAM" id="SignalP"/>
    </source>
</evidence>
<gene>
    <name evidence="4" type="ORF">GLX28_02500</name>
</gene>
<dbReference type="InterPro" id="IPR049492">
    <property type="entry name" value="BD-FAE-like_dom"/>
</dbReference>
<dbReference type="RefSeq" id="WP_160976440.1">
    <property type="nucleotide sequence ID" value="NZ_WVHK01000005.1"/>
</dbReference>
<proteinExistence type="predicted"/>
<comment type="caution">
    <text evidence="4">The sequence shown here is derived from an EMBL/GenBank/DDBJ whole genome shotgun (WGS) entry which is preliminary data.</text>
</comment>
<evidence type="ECO:0000313" key="5">
    <source>
        <dbReference type="Proteomes" id="UP000430519"/>
    </source>
</evidence>
<dbReference type="InterPro" id="IPR029058">
    <property type="entry name" value="AB_hydrolase_fold"/>
</dbReference>
<evidence type="ECO:0000313" key="4">
    <source>
        <dbReference type="EMBL" id="MXV18508.1"/>
    </source>
</evidence>